<comment type="subcellular location">
    <subcellularLocation>
        <location evidence="4">Cytoplasm</location>
    </subcellularLocation>
    <text evidence="4">Colocalizes with RAB11A on cytoplasmic vesicle membranes.</text>
</comment>
<dbReference type="OMA" id="QISAEIH"/>
<evidence type="ECO:0000256" key="5">
    <source>
        <dbReference type="SAM" id="Coils"/>
    </source>
</evidence>
<organism evidence="7 8">
    <name type="scientific">Macaca nemestrina</name>
    <name type="common">Pig-tailed macaque</name>
    <dbReference type="NCBI Taxonomy" id="9545"/>
    <lineage>
        <taxon>Eukaryota</taxon>
        <taxon>Metazoa</taxon>
        <taxon>Chordata</taxon>
        <taxon>Craniata</taxon>
        <taxon>Vertebrata</taxon>
        <taxon>Euteleostomi</taxon>
        <taxon>Mammalia</taxon>
        <taxon>Eutheria</taxon>
        <taxon>Euarchontoglires</taxon>
        <taxon>Primates</taxon>
        <taxon>Haplorrhini</taxon>
        <taxon>Catarrhini</taxon>
        <taxon>Cercopithecidae</taxon>
        <taxon>Cercopithecinae</taxon>
        <taxon>Macaca</taxon>
    </lineage>
</organism>
<comment type="subunit">
    <text evidence="4">Interacts with GDP-bound and nucleotide-free forms of RAB11A.</text>
</comment>
<evidence type="ECO:0000256" key="3">
    <source>
        <dbReference type="ARBA" id="ARBA00023054"/>
    </source>
</evidence>
<feature type="coiled-coil region" evidence="5">
    <location>
        <begin position="173"/>
        <end position="270"/>
    </location>
</feature>
<protein>
    <recommendedName>
        <fullName evidence="4">SH3 domain-binding protein 5</fullName>
        <shortName evidence="4">SH3BP-5</shortName>
    </recommendedName>
</protein>
<dbReference type="GO" id="GO:0004860">
    <property type="term" value="F:protein kinase inhibitor activity"/>
    <property type="evidence" value="ECO:0007669"/>
    <property type="project" value="TreeGrafter"/>
</dbReference>
<dbReference type="GO" id="GO:0005085">
    <property type="term" value="F:guanyl-nucleotide exchange factor activity"/>
    <property type="evidence" value="ECO:0007669"/>
    <property type="project" value="UniProtKB-UniRule"/>
</dbReference>
<feature type="compositionally biased region" description="Acidic residues" evidence="6">
    <location>
        <begin position="297"/>
        <end position="306"/>
    </location>
</feature>
<evidence type="ECO:0000256" key="1">
    <source>
        <dbReference type="ARBA" id="ARBA00007796"/>
    </source>
</evidence>
<reference evidence="7" key="2">
    <citation type="submission" date="2025-09" db="UniProtKB">
        <authorList>
            <consortium name="Ensembl"/>
        </authorList>
    </citation>
    <scope>IDENTIFICATION</scope>
</reference>
<feature type="coiled-coil region" evidence="5">
    <location>
        <begin position="60"/>
        <end position="94"/>
    </location>
</feature>
<evidence type="ECO:0000313" key="8">
    <source>
        <dbReference type="Proteomes" id="UP000233120"/>
    </source>
</evidence>
<sequence length="386" mass="42882">MAELRQVPGGRETPQGELRPEVAEDEVPRSPVAEEPEGGGSSSSEAKLSPREEEELDPRIQEELEHLNQASEEINQVELQLDEARTTYRRILQESARKLNTQGSHLGSCIEKARPYYEARRLAKEAQQETQKAALRYERAVSMHNAAREMVFVAEQGVMADKNRLDPTWQEMLNHATCKVNEAEEERLRGEREHQRVTRLCQQAEARVQALQKTLRRAIGKSRPYFELKAQFSQILEEHKAKVTELEQQVAQAKTRYSVALRNLEQISEQIHARRRGGLPPHPLGPRRSSPVGAEAGPEDIEDGDSGIEGAEGAGLEEGSSLGPGPAPDTDTLSLLSLRTVASDLQKCDSVEHLRGLSDHVSLDGQELGTRSGGLRGGRHQRSVSL</sequence>
<keyword evidence="4" id="KW-0963">Cytoplasm</keyword>
<evidence type="ECO:0000256" key="6">
    <source>
        <dbReference type="SAM" id="MobiDB-lite"/>
    </source>
</evidence>
<keyword evidence="8" id="KW-1185">Reference proteome</keyword>
<comment type="similarity">
    <text evidence="1 4">Belongs to the SH3BP5 family.</text>
</comment>
<dbReference type="PANTHER" id="PTHR19423">
    <property type="entry name" value="SH3 DOMAIN-BINDING PROTEIN 5"/>
    <property type="match status" value="1"/>
</dbReference>
<proteinExistence type="inferred from homology"/>
<dbReference type="AlphaFoldDB" id="A0A2K6AQT3"/>
<feature type="region of interest" description="Disordered" evidence="6">
    <location>
        <begin position="364"/>
        <end position="386"/>
    </location>
</feature>
<accession>A0A2K6AQT3</accession>
<feature type="compositionally biased region" description="Basic and acidic residues" evidence="6">
    <location>
        <begin position="18"/>
        <end position="28"/>
    </location>
</feature>
<comment type="domain">
    <text evidence="4">The N-terminal half of the protein mediates interaction with RAB11A and functions as guanine nucleotide exchange factor. Four long alpha-helices (interrupted by a central kink) assemble into coiled coils, giving rise to a 'V' shape.</text>
</comment>
<reference evidence="7" key="1">
    <citation type="submission" date="2025-08" db="UniProtKB">
        <authorList>
            <consortium name="Ensembl"/>
        </authorList>
    </citation>
    <scope>IDENTIFICATION</scope>
</reference>
<dbReference type="GO" id="GO:0017124">
    <property type="term" value="F:SH3 domain binding"/>
    <property type="evidence" value="ECO:0007669"/>
    <property type="project" value="UniProtKB-UniRule"/>
</dbReference>
<dbReference type="Bgee" id="ENSMNEG00000006696">
    <property type="expression patterns" value="Expressed in skeletal muscle tissue and 12 other cell types or tissues"/>
</dbReference>
<keyword evidence="2 4" id="KW-0344">Guanine-nucleotide releasing factor</keyword>
<evidence type="ECO:0000256" key="4">
    <source>
        <dbReference type="RuleBase" id="RU369054"/>
    </source>
</evidence>
<dbReference type="PANTHER" id="PTHR19423:SF8">
    <property type="entry name" value="SH3 DOMAIN-BINDING PROTEIN 5-LIKE"/>
    <property type="match status" value="1"/>
</dbReference>
<feature type="region of interest" description="Disordered" evidence="6">
    <location>
        <begin position="273"/>
        <end position="332"/>
    </location>
</feature>
<name>A0A2K6AQT3_MACNE</name>
<dbReference type="InterPro" id="IPR007940">
    <property type="entry name" value="SH3BP5"/>
</dbReference>
<evidence type="ECO:0000313" key="7">
    <source>
        <dbReference type="Ensembl" id="ENSMNEP00000001506.1"/>
    </source>
</evidence>
<dbReference type="GO" id="GO:0005737">
    <property type="term" value="C:cytoplasm"/>
    <property type="evidence" value="ECO:0007669"/>
    <property type="project" value="UniProtKB-SubCell"/>
</dbReference>
<feature type="region of interest" description="Disordered" evidence="6">
    <location>
        <begin position="1"/>
        <end position="58"/>
    </location>
</feature>
<evidence type="ECO:0000256" key="2">
    <source>
        <dbReference type="ARBA" id="ARBA00022658"/>
    </source>
</evidence>
<dbReference type="Pfam" id="PF05276">
    <property type="entry name" value="SH3BP5"/>
    <property type="match status" value="1"/>
</dbReference>
<dbReference type="Proteomes" id="UP000233120">
    <property type="component" value="Unassembled WGS sequence"/>
</dbReference>
<dbReference type="GeneTree" id="ENSGT00390000018500"/>
<feature type="compositionally biased region" description="Basic residues" evidence="6">
    <location>
        <begin position="377"/>
        <end position="386"/>
    </location>
</feature>
<feature type="compositionally biased region" description="Low complexity" evidence="6">
    <location>
        <begin position="317"/>
        <end position="332"/>
    </location>
</feature>
<gene>
    <name evidence="7" type="primary">SH3BP5L</name>
</gene>
<dbReference type="GO" id="GO:0035556">
    <property type="term" value="P:intracellular signal transduction"/>
    <property type="evidence" value="ECO:0007669"/>
    <property type="project" value="UniProtKB-UniRule"/>
</dbReference>
<comment type="function">
    <text evidence="4">Functions as guanine nucleotide exchange factor (GEF) for RAB11A.</text>
</comment>
<dbReference type="Ensembl" id="ENSMNET00000007345.1">
    <property type="protein sequence ID" value="ENSMNEP00000001506.1"/>
    <property type="gene ID" value="ENSMNEG00000006696.1"/>
</dbReference>
<keyword evidence="3 4" id="KW-0175">Coiled coil</keyword>